<reference evidence="3" key="1">
    <citation type="submission" date="2023-01" db="EMBL/GenBank/DDBJ databases">
        <title>Metagenome sequencing of chrysophaentin producing Chrysophaeum taylorii.</title>
        <authorList>
            <person name="Davison J."/>
            <person name="Bewley C."/>
        </authorList>
    </citation>
    <scope>NUCLEOTIDE SEQUENCE</scope>
    <source>
        <strain evidence="3">NIES-1699</strain>
    </source>
</reference>
<dbReference type="AlphaFoldDB" id="A0AAD7U5S2"/>
<feature type="domain" description="EF-hand" evidence="2">
    <location>
        <begin position="98"/>
        <end position="133"/>
    </location>
</feature>
<dbReference type="PROSITE" id="PS50222">
    <property type="entry name" value="EF_HAND_2"/>
    <property type="match status" value="2"/>
</dbReference>
<dbReference type="Gene3D" id="1.10.238.10">
    <property type="entry name" value="EF-hand"/>
    <property type="match status" value="1"/>
</dbReference>
<keyword evidence="4" id="KW-1185">Reference proteome</keyword>
<dbReference type="PROSITE" id="PS00018">
    <property type="entry name" value="EF_HAND_1"/>
    <property type="match status" value="2"/>
</dbReference>
<accession>A0AAD7U5S2</accession>
<evidence type="ECO:0000256" key="1">
    <source>
        <dbReference type="ARBA" id="ARBA00022837"/>
    </source>
</evidence>
<dbReference type="Pfam" id="PF13499">
    <property type="entry name" value="EF-hand_7"/>
    <property type="match status" value="1"/>
</dbReference>
<comment type="caution">
    <text evidence="3">The sequence shown here is derived from an EMBL/GenBank/DDBJ whole genome shotgun (WGS) entry which is preliminary data.</text>
</comment>
<dbReference type="SMART" id="SM00054">
    <property type="entry name" value="EFh"/>
    <property type="match status" value="2"/>
</dbReference>
<dbReference type="EMBL" id="JAQMWT010000651">
    <property type="protein sequence ID" value="KAJ8598766.1"/>
    <property type="molecule type" value="Genomic_DNA"/>
</dbReference>
<feature type="domain" description="EF-hand" evidence="2">
    <location>
        <begin position="62"/>
        <end position="97"/>
    </location>
</feature>
<sequence length="154" mass="16654">RNCDSIAQWQQVDWDICNPLGLDGGLKGDDGTASNRRPVTELPAENLRDQLLAASFGGGAGTSMGLLRQIFKRFDYDGDGCISRAELAHGLRAHNVPINEKSLEGLYKSLDRDNDGMVNLQELAHAINGNGDQSPTVPLPEQASPIAKYYTSSI</sequence>
<evidence type="ECO:0000313" key="4">
    <source>
        <dbReference type="Proteomes" id="UP001230188"/>
    </source>
</evidence>
<dbReference type="InterPro" id="IPR018247">
    <property type="entry name" value="EF_Hand_1_Ca_BS"/>
</dbReference>
<dbReference type="Proteomes" id="UP001230188">
    <property type="component" value="Unassembled WGS sequence"/>
</dbReference>
<dbReference type="SUPFAM" id="SSF47473">
    <property type="entry name" value="EF-hand"/>
    <property type="match status" value="1"/>
</dbReference>
<dbReference type="CDD" id="cd00051">
    <property type="entry name" value="EFh"/>
    <property type="match status" value="1"/>
</dbReference>
<dbReference type="GO" id="GO:0005509">
    <property type="term" value="F:calcium ion binding"/>
    <property type="evidence" value="ECO:0007669"/>
    <property type="project" value="InterPro"/>
</dbReference>
<proteinExistence type="predicted"/>
<keyword evidence="1" id="KW-0106">Calcium</keyword>
<name>A0AAD7U5S2_9STRA</name>
<feature type="non-terminal residue" evidence="3">
    <location>
        <position position="1"/>
    </location>
</feature>
<dbReference type="InterPro" id="IPR011992">
    <property type="entry name" value="EF-hand-dom_pair"/>
</dbReference>
<evidence type="ECO:0000313" key="3">
    <source>
        <dbReference type="EMBL" id="KAJ8598766.1"/>
    </source>
</evidence>
<evidence type="ECO:0000259" key="2">
    <source>
        <dbReference type="PROSITE" id="PS50222"/>
    </source>
</evidence>
<protein>
    <recommendedName>
        <fullName evidence="2">EF-hand domain-containing protein</fullName>
    </recommendedName>
</protein>
<gene>
    <name evidence="3" type="ORF">CTAYLR_009874</name>
</gene>
<organism evidence="3 4">
    <name type="scientific">Chrysophaeum taylorii</name>
    <dbReference type="NCBI Taxonomy" id="2483200"/>
    <lineage>
        <taxon>Eukaryota</taxon>
        <taxon>Sar</taxon>
        <taxon>Stramenopiles</taxon>
        <taxon>Ochrophyta</taxon>
        <taxon>Pelagophyceae</taxon>
        <taxon>Pelagomonadales</taxon>
        <taxon>Pelagomonadaceae</taxon>
        <taxon>Chrysophaeum</taxon>
    </lineage>
</organism>
<dbReference type="InterPro" id="IPR002048">
    <property type="entry name" value="EF_hand_dom"/>
</dbReference>